<feature type="compositionally biased region" description="Basic and acidic residues" evidence="1">
    <location>
        <begin position="11"/>
        <end position="21"/>
    </location>
</feature>
<accession>L7FLC3</accession>
<organism evidence="2 3">
    <name type="scientific">Entamoeba invadens IP1</name>
    <dbReference type="NCBI Taxonomy" id="370355"/>
    <lineage>
        <taxon>Eukaryota</taxon>
        <taxon>Amoebozoa</taxon>
        <taxon>Evosea</taxon>
        <taxon>Archamoebae</taxon>
        <taxon>Mastigamoebida</taxon>
        <taxon>Entamoebidae</taxon>
        <taxon>Entamoeba</taxon>
    </lineage>
</organism>
<gene>
    <name evidence="2" type="ORF">EIN_245450</name>
</gene>
<dbReference type="Proteomes" id="UP000014680">
    <property type="component" value="Unassembled WGS sequence"/>
</dbReference>
<evidence type="ECO:0000313" key="3">
    <source>
        <dbReference type="Proteomes" id="UP000014680"/>
    </source>
</evidence>
<evidence type="ECO:0000256" key="1">
    <source>
        <dbReference type="SAM" id="MobiDB-lite"/>
    </source>
</evidence>
<dbReference type="AlphaFoldDB" id="L7FLC3"/>
<dbReference type="OrthoDB" id="27057at2759"/>
<dbReference type="OMA" id="LEHPGKQ"/>
<feature type="region of interest" description="Disordered" evidence="1">
    <location>
        <begin position="1"/>
        <end position="21"/>
    </location>
</feature>
<protein>
    <submittedName>
        <fullName evidence="2">Uncharacterized protein</fullName>
    </submittedName>
</protein>
<sequence>MSTHISNPSKTSKESSRKVKVEKKRIDETRYTLKKREVRNLESYQQALLLALVNKFCGFTLEHPGKRSKVTASMPRLYSLQFPTETIEIKQLAQKYCEEVSNKEEKNGISKSTSLRRFEKNKRVYVENLLFDICLELGFWFDSKPSRKSQKSLQIERICSIYYKGILLFSQEKVLKIGKEINTYIMSKLVNEKKSNFKICDNELIKFLDDSAKKYSTRYTSAIIHMC</sequence>
<dbReference type="RefSeq" id="XP_004183291.1">
    <property type="nucleotide sequence ID" value="XM_004183243.1"/>
</dbReference>
<dbReference type="KEGG" id="eiv:EIN_245450"/>
<name>L7FLC3_ENTIV</name>
<keyword evidence="3" id="KW-1185">Reference proteome</keyword>
<dbReference type="VEuPathDB" id="AmoebaDB:EIN_245450"/>
<reference evidence="2 3" key="1">
    <citation type="submission" date="2012-10" db="EMBL/GenBank/DDBJ databases">
        <authorList>
            <person name="Zafar N."/>
            <person name="Inman J."/>
            <person name="Hall N."/>
            <person name="Lorenzi H."/>
            <person name="Caler E."/>
        </authorList>
    </citation>
    <scope>NUCLEOTIDE SEQUENCE [LARGE SCALE GENOMIC DNA]</scope>
    <source>
        <strain evidence="2 3">IP1</strain>
    </source>
</reference>
<dbReference type="GeneID" id="14882920"/>
<proteinExistence type="predicted"/>
<dbReference type="EMBL" id="KB207199">
    <property type="protein sequence ID" value="ELP83945.1"/>
    <property type="molecule type" value="Genomic_DNA"/>
</dbReference>
<evidence type="ECO:0000313" key="2">
    <source>
        <dbReference type="EMBL" id="ELP83945.1"/>
    </source>
</evidence>